<evidence type="ECO:0000256" key="1">
    <source>
        <dbReference type="SAM" id="MobiDB-lite"/>
    </source>
</evidence>
<accession>A0ABP6P571</accession>
<comment type="caution">
    <text evidence="2">The sequence shown here is derived from an EMBL/GenBank/DDBJ whole genome shotgun (WGS) entry which is preliminary data.</text>
</comment>
<feature type="compositionally biased region" description="Basic and acidic residues" evidence="1">
    <location>
        <begin position="14"/>
        <end position="25"/>
    </location>
</feature>
<evidence type="ECO:0000313" key="2">
    <source>
        <dbReference type="EMBL" id="GAA3166964.1"/>
    </source>
</evidence>
<evidence type="ECO:0000313" key="3">
    <source>
        <dbReference type="Proteomes" id="UP001501866"/>
    </source>
</evidence>
<sequence length="69" mass="7446">MPAECVGVNGAETARTDDPDAHGIKVEPAPLPVNPYVRTIELHNFPSTACGATLGPCRNQKWTRPCSWT</sequence>
<protein>
    <submittedName>
        <fullName evidence="2">Uncharacterized protein</fullName>
    </submittedName>
</protein>
<dbReference type="Proteomes" id="UP001501866">
    <property type="component" value="Unassembled WGS sequence"/>
</dbReference>
<gene>
    <name evidence="2" type="ORF">GCM10010451_13940</name>
</gene>
<organism evidence="2 3">
    <name type="scientific">Streptomyces virens</name>
    <dbReference type="NCBI Taxonomy" id="285572"/>
    <lineage>
        <taxon>Bacteria</taxon>
        <taxon>Bacillati</taxon>
        <taxon>Actinomycetota</taxon>
        <taxon>Actinomycetes</taxon>
        <taxon>Kitasatosporales</taxon>
        <taxon>Streptomycetaceae</taxon>
        <taxon>Streptomyces</taxon>
    </lineage>
</organism>
<feature type="region of interest" description="Disordered" evidence="1">
    <location>
        <begin position="1"/>
        <end position="27"/>
    </location>
</feature>
<proteinExistence type="predicted"/>
<keyword evidence="3" id="KW-1185">Reference proteome</keyword>
<dbReference type="EMBL" id="BAAAUH010000007">
    <property type="protein sequence ID" value="GAA3166964.1"/>
    <property type="molecule type" value="Genomic_DNA"/>
</dbReference>
<reference evidence="3" key="1">
    <citation type="journal article" date="2019" name="Int. J. Syst. Evol. Microbiol.">
        <title>The Global Catalogue of Microorganisms (GCM) 10K type strain sequencing project: providing services to taxonomists for standard genome sequencing and annotation.</title>
        <authorList>
            <consortium name="The Broad Institute Genomics Platform"/>
            <consortium name="The Broad Institute Genome Sequencing Center for Infectious Disease"/>
            <person name="Wu L."/>
            <person name="Ma J."/>
        </authorList>
    </citation>
    <scope>NUCLEOTIDE SEQUENCE [LARGE SCALE GENOMIC DNA]</scope>
    <source>
        <strain evidence="3">JCM 9095</strain>
    </source>
</reference>
<name>A0ABP6P571_9ACTN</name>